<dbReference type="PANTHER" id="PTHR15052">
    <property type="entry name" value="RNA POLYMERASE III TRANSCRIPTION INITIATION FACTOR COMPLEX SUBUNIT"/>
    <property type="match status" value="1"/>
</dbReference>
<dbReference type="PANTHER" id="PTHR15052:SF2">
    <property type="entry name" value="GENERAL TRANSCRIPTION FACTOR 3C POLYPEPTIDE 2"/>
    <property type="match status" value="1"/>
</dbReference>
<comment type="subcellular location">
    <subcellularLocation>
        <location evidence="1">Nucleus</location>
    </subcellularLocation>
</comment>
<name>A0A0B1TPB7_OESDE</name>
<dbReference type="InterPro" id="IPR036322">
    <property type="entry name" value="WD40_repeat_dom_sf"/>
</dbReference>
<dbReference type="SUPFAM" id="SSF50978">
    <property type="entry name" value="WD40 repeat-like"/>
    <property type="match status" value="1"/>
</dbReference>
<dbReference type="EMBL" id="KN549222">
    <property type="protein sequence ID" value="KHJ99408.1"/>
    <property type="molecule type" value="Genomic_DNA"/>
</dbReference>
<proteinExistence type="predicted"/>
<accession>A0A0B1TPB7</accession>
<keyword evidence="3" id="KW-0539">Nucleus</keyword>
<evidence type="ECO:0000256" key="2">
    <source>
        <dbReference type="ARBA" id="ARBA00023163"/>
    </source>
</evidence>
<feature type="region of interest" description="Disordered" evidence="4">
    <location>
        <begin position="892"/>
        <end position="916"/>
    </location>
</feature>
<evidence type="ECO:0000256" key="3">
    <source>
        <dbReference type="ARBA" id="ARBA00023242"/>
    </source>
</evidence>
<gene>
    <name evidence="5" type="ORF">OESDEN_00588</name>
</gene>
<dbReference type="GO" id="GO:0000127">
    <property type="term" value="C:transcription factor TFIIIC complex"/>
    <property type="evidence" value="ECO:0007669"/>
    <property type="project" value="TreeGrafter"/>
</dbReference>
<evidence type="ECO:0000256" key="4">
    <source>
        <dbReference type="SAM" id="MobiDB-lite"/>
    </source>
</evidence>
<sequence length="969" mass="107261">MGKTRTLQTPTSSAEIQTTPKTQTRSTRGVSKRGAPSQELQPSESASPSSTSSPQIFKYTNADCLRIYSMLSTMDQFEATFQGNLKEKLVRGAMKANGGSLPCFICQKFLSTPLGLVLHLRKCRGTPPSQERELPLKLRRTSSTKEQSAELPVKSLEELKAEPAIWLRISESAKLNILKQFFPDEKIECFAIPRLGKKCPAFTNYEDAISHLNDCVQPMYLTFIGDRSTEFRKLDKKLRSRYVREAMNLKLQLPCLECGRMFGHQYGLMYHVDRCNVADEEIPWKCYRCGFQATRAESFEHLRNCWHEGGGKLDEECVGNVMGALGDVNLRSGKSIPKDGADETIVINGESRPLSELSAKDALKAVIGPEVSLMTPKRRCKRANRASITSGVIPPSSNRMSLTGDGKVRFKFRKADVKGCVAGIAEYPTYVESVKQAHEQWVRDTAALPYCARLLEIKSSKWKSTHLSSRLPFISKESVGFRIQENVDKNSYQEVPPSCQRLGMFSSVEIERDTHDYASVAYCGGPINAISIAPNTLPSGEEVVVIVTYPCDTSLVGKDMKTTQGLVQFWLHSSEGSRSKIRPWFIMRSNFGVVFDAHWLDRPSSSEDDTLIGFLALSTAQGVLLLYRIDTTTVSSTASDPKKLPVFEPDPGLILRQSGPLAANDTAQTEDSAPHFPPPLLSIAWCTRDEAQHIVAVNAAGAAVIWDLHRSTDAPYVLLDASWCSPVARAAFINGFEVALSFRERIIRVYDVRTYECTLEEGRVRTAGSRVTGQPRLFSGFFTYQSEYFASGDVPCNGVSFVCPETKADAFFVVPLANRHEFMTWDVSASPMNAVVATCGADGKLLLSANGRLVTPSHTSDYGFSLLKTALCIVRRRIAIPEKESIQELVSKMEAPSEGGASTANGGDPPKKRACPSYSTHELAVQNLWLDIHLNPDSKGIRSQTQFSSLDLRIESLNCVATNHHLRYV</sequence>
<evidence type="ECO:0000313" key="6">
    <source>
        <dbReference type="Proteomes" id="UP000053660"/>
    </source>
</evidence>
<keyword evidence="6" id="KW-1185">Reference proteome</keyword>
<dbReference type="GO" id="GO:0006383">
    <property type="term" value="P:transcription by RNA polymerase III"/>
    <property type="evidence" value="ECO:0007669"/>
    <property type="project" value="TreeGrafter"/>
</dbReference>
<dbReference type="Gene3D" id="2.130.10.10">
    <property type="entry name" value="YVTN repeat-like/Quinoprotein amine dehydrogenase"/>
    <property type="match status" value="1"/>
</dbReference>
<protein>
    <submittedName>
        <fullName evidence="5">Zinc finger, C2H2 type</fullName>
    </submittedName>
</protein>
<feature type="compositionally biased region" description="Low complexity" evidence="4">
    <location>
        <begin position="36"/>
        <end position="54"/>
    </location>
</feature>
<feature type="region of interest" description="Disordered" evidence="4">
    <location>
        <begin position="1"/>
        <end position="54"/>
    </location>
</feature>
<dbReference type="Proteomes" id="UP000053660">
    <property type="component" value="Unassembled WGS sequence"/>
</dbReference>
<dbReference type="GO" id="GO:0005634">
    <property type="term" value="C:nucleus"/>
    <property type="evidence" value="ECO:0007669"/>
    <property type="project" value="UniProtKB-SubCell"/>
</dbReference>
<feature type="compositionally biased region" description="Polar residues" evidence="4">
    <location>
        <begin position="1"/>
        <end position="29"/>
    </location>
</feature>
<reference evidence="5 6" key="1">
    <citation type="submission" date="2014-03" db="EMBL/GenBank/DDBJ databases">
        <title>Draft genome of the hookworm Oesophagostomum dentatum.</title>
        <authorList>
            <person name="Mitreva M."/>
        </authorList>
    </citation>
    <scope>NUCLEOTIDE SEQUENCE [LARGE SCALE GENOMIC DNA]</scope>
    <source>
        <strain evidence="5 6">OD-Hann</strain>
    </source>
</reference>
<dbReference type="InterPro" id="IPR015943">
    <property type="entry name" value="WD40/YVTN_repeat-like_dom_sf"/>
</dbReference>
<organism evidence="5 6">
    <name type="scientific">Oesophagostomum dentatum</name>
    <name type="common">Nodular worm</name>
    <dbReference type="NCBI Taxonomy" id="61180"/>
    <lineage>
        <taxon>Eukaryota</taxon>
        <taxon>Metazoa</taxon>
        <taxon>Ecdysozoa</taxon>
        <taxon>Nematoda</taxon>
        <taxon>Chromadorea</taxon>
        <taxon>Rhabditida</taxon>
        <taxon>Rhabditina</taxon>
        <taxon>Rhabditomorpha</taxon>
        <taxon>Strongyloidea</taxon>
        <taxon>Strongylidae</taxon>
        <taxon>Oesophagostomum</taxon>
    </lineage>
</organism>
<keyword evidence="2" id="KW-0804">Transcription</keyword>
<dbReference type="OrthoDB" id="3535323at2759"/>
<evidence type="ECO:0000313" key="5">
    <source>
        <dbReference type="EMBL" id="KHJ99408.1"/>
    </source>
</evidence>
<evidence type="ECO:0000256" key="1">
    <source>
        <dbReference type="ARBA" id="ARBA00004123"/>
    </source>
</evidence>
<dbReference type="InterPro" id="IPR052416">
    <property type="entry name" value="GTF3C_component"/>
</dbReference>
<dbReference type="AlphaFoldDB" id="A0A0B1TPB7"/>